<evidence type="ECO:0000256" key="3">
    <source>
        <dbReference type="ARBA" id="ARBA00022530"/>
    </source>
</evidence>
<evidence type="ECO:0000256" key="13">
    <source>
        <dbReference type="PROSITE-ProRule" id="PRU00460"/>
    </source>
</evidence>
<feature type="non-terminal residue" evidence="18">
    <location>
        <position position="1"/>
    </location>
</feature>
<feature type="domain" description="Laminin IV type B" evidence="16">
    <location>
        <begin position="538"/>
        <end position="757"/>
    </location>
</feature>
<comment type="caution">
    <text evidence="13">Lacks conserved residue(s) required for the propagation of feature annotation.</text>
</comment>
<feature type="disulfide bond" evidence="13">
    <location>
        <begin position="291"/>
        <end position="300"/>
    </location>
</feature>
<evidence type="ECO:0000256" key="4">
    <source>
        <dbReference type="ARBA" id="ARBA00022729"/>
    </source>
</evidence>
<gene>
    <name evidence="18" type="ORF">PMEA_00027783</name>
</gene>
<dbReference type="SMART" id="SM00180">
    <property type="entry name" value="EGF_Lam"/>
    <property type="match status" value="13"/>
</dbReference>
<dbReference type="PROSITE" id="PS01248">
    <property type="entry name" value="EGF_LAM_1"/>
    <property type="match status" value="4"/>
</dbReference>
<dbReference type="InterPro" id="IPR056863">
    <property type="entry name" value="LMN_ATRN_NET-like_EGF"/>
</dbReference>
<keyword evidence="9 13" id="KW-1015">Disulfide bond</keyword>
<feature type="disulfide bond" evidence="13">
    <location>
        <begin position="995"/>
        <end position="1004"/>
    </location>
</feature>
<keyword evidence="11 13" id="KW-0424">Laminin EGF-like domain</keyword>
<feature type="disulfide bond" evidence="13">
    <location>
        <begin position="837"/>
        <end position="846"/>
    </location>
</feature>
<evidence type="ECO:0000313" key="18">
    <source>
        <dbReference type="EMBL" id="CAH3155069.1"/>
    </source>
</evidence>
<feature type="domain" description="Laminin EGF-like" evidence="15">
    <location>
        <begin position="389"/>
        <end position="448"/>
    </location>
</feature>
<dbReference type="GO" id="GO:0009887">
    <property type="term" value="P:animal organ morphogenesis"/>
    <property type="evidence" value="ECO:0007669"/>
    <property type="project" value="TreeGrafter"/>
</dbReference>
<evidence type="ECO:0000313" key="19">
    <source>
        <dbReference type="Proteomes" id="UP001159428"/>
    </source>
</evidence>
<dbReference type="InterPro" id="IPR002049">
    <property type="entry name" value="LE_dom"/>
</dbReference>
<feature type="disulfide bond" evidence="13">
    <location>
        <begin position="941"/>
        <end position="950"/>
    </location>
</feature>
<evidence type="ECO:0000256" key="12">
    <source>
        <dbReference type="ARBA" id="ARBA00065619"/>
    </source>
</evidence>
<feature type="disulfide bond" evidence="13">
    <location>
        <begin position="501"/>
        <end position="518"/>
    </location>
</feature>
<feature type="domain" description="Laminin EGF-like" evidence="15">
    <location>
        <begin position="499"/>
        <end position="545"/>
    </location>
</feature>
<protein>
    <recommendedName>
        <fullName evidence="20">Laminin subunit beta-1</fullName>
    </recommendedName>
</protein>
<feature type="domain" description="Laminin EGF-like" evidence="15">
    <location>
        <begin position="1075"/>
        <end position="1122"/>
    </location>
</feature>
<keyword evidence="4" id="KW-0732">Signal</keyword>
<feature type="domain" description="Laminin EGF-like" evidence="15">
    <location>
        <begin position="971"/>
        <end position="1022"/>
    </location>
</feature>
<dbReference type="FunFam" id="2.170.300.10:FF:000001">
    <property type="entry name" value="Laminin subunit beta-1"/>
    <property type="match status" value="1"/>
</dbReference>
<feature type="disulfide bond" evidence="13">
    <location>
        <begin position="1075"/>
        <end position="1087"/>
    </location>
</feature>
<feature type="domain" description="Laminin EGF-like" evidence="15">
    <location>
        <begin position="862"/>
        <end position="912"/>
    </location>
</feature>
<evidence type="ECO:0000259" key="16">
    <source>
        <dbReference type="PROSITE" id="PS51116"/>
    </source>
</evidence>
<dbReference type="Gene3D" id="2.10.25.10">
    <property type="entry name" value="Laminin"/>
    <property type="match status" value="11"/>
</dbReference>
<dbReference type="InterPro" id="IPR013015">
    <property type="entry name" value="Laminin_IV_B"/>
</dbReference>
<evidence type="ECO:0000256" key="11">
    <source>
        <dbReference type="ARBA" id="ARBA00023292"/>
    </source>
</evidence>
<dbReference type="GO" id="GO:0005604">
    <property type="term" value="C:basement membrane"/>
    <property type="evidence" value="ECO:0007669"/>
    <property type="project" value="UniProtKB-SubCell"/>
</dbReference>
<dbReference type="SUPFAM" id="SSF57196">
    <property type="entry name" value="EGF/Laminin"/>
    <property type="match status" value="12"/>
</dbReference>
<dbReference type="Gene3D" id="2.60.120.260">
    <property type="entry name" value="Galactose-binding domain-like"/>
    <property type="match status" value="1"/>
</dbReference>
<feature type="disulfide bond" evidence="13">
    <location>
        <begin position="818"/>
        <end position="835"/>
    </location>
</feature>
<dbReference type="Gene3D" id="2.170.300.10">
    <property type="entry name" value="Tie2 ligand-binding domain superfamily"/>
    <property type="match status" value="1"/>
</dbReference>
<feature type="domain" description="Laminin EGF-like" evidence="15">
    <location>
        <begin position="262"/>
        <end position="325"/>
    </location>
</feature>
<evidence type="ECO:0000256" key="2">
    <source>
        <dbReference type="ARBA" id="ARBA00022525"/>
    </source>
</evidence>
<dbReference type="InterPro" id="IPR050440">
    <property type="entry name" value="Laminin/Netrin_ECM"/>
</dbReference>
<dbReference type="EMBL" id="CALNXJ010000057">
    <property type="protein sequence ID" value="CAH3155069.1"/>
    <property type="molecule type" value="Genomic_DNA"/>
</dbReference>
<dbReference type="Proteomes" id="UP001159428">
    <property type="component" value="Unassembled WGS sequence"/>
</dbReference>
<evidence type="ECO:0000256" key="9">
    <source>
        <dbReference type="ARBA" id="ARBA00023157"/>
    </source>
</evidence>
<keyword evidence="5" id="KW-0677">Repeat</keyword>
<feature type="domain" description="Laminin EGF-like" evidence="15">
    <location>
        <begin position="763"/>
        <end position="815"/>
    </location>
</feature>
<keyword evidence="19" id="KW-1185">Reference proteome</keyword>
<feature type="domain" description="Laminin N-terminal" evidence="17">
    <location>
        <begin position="26"/>
        <end position="261"/>
    </location>
</feature>
<dbReference type="Pfam" id="PF24973">
    <property type="entry name" value="EGF_LMN_ATRN"/>
    <property type="match status" value="2"/>
</dbReference>
<dbReference type="Pfam" id="PF00055">
    <property type="entry name" value="Laminin_N"/>
    <property type="match status" value="1"/>
</dbReference>
<dbReference type="PANTHER" id="PTHR10574:SF375">
    <property type="entry name" value="LAMININ SUBUNIT BETA-1"/>
    <property type="match status" value="1"/>
</dbReference>
<feature type="coiled-coil region" evidence="14">
    <location>
        <begin position="1209"/>
        <end position="1295"/>
    </location>
</feature>
<proteinExistence type="predicted"/>
<feature type="disulfide bond" evidence="13">
    <location>
        <begin position="1077"/>
        <end position="1094"/>
    </location>
</feature>
<feature type="disulfide bond" evidence="13">
    <location>
        <begin position="469"/>
        <end position="478"/>
    </location>
</feature>
<dbReference type="GO" id="GO:0007155">
    <property type="term" value="P:cell adhesion"/>
    <property type="evidence" value="ECO:0007669"/>
    <property type="project" value="UniProtKB-KW"/>
</dbReference>
<feature type="disulfide bond" evidence="13">
    <location>
        <begin position="789"/>
        <end position="798"/>
    </location>
</feature>
<evidence type="ECO:0000256" key="5">
    <source>
        <dbReference type="ARBA" id="ARBA00022737"/>
    </source>
</evidence>
<feature type="disulfide bond" evidence="13">
    <location>
        <begin position="1123"/>
        <end position="1135"/>
    </location>
</feature>
<dbReference type="PANTHER" id="PTHR10574">
    <property type="entry name" value="NETRIN/LAMININ-RELATED"/>
    <property type="match status" value="1"/>
</dbReference>
<feature type="domain" description="Laminin EGF-like" evidence="15">
    <location>
        <begin position="1023"/>
        <end position="1074"/>
    </location>
</feature>
<comment type="subcellular location">
    <subcellularLocation>
        <location evidence="1">Secreted</location>
        <location evidence="1">Extracellular space</location>
        <location evidence="1">Extracellular matrix</location>
        <location evidence="1">Basement membrane</location>
    </subcellularLocation>
</comment>
<evidence type="ECO:0008006" key="20">
    <source>
        <dbReference type="Google" id="ProtNLM"/>
    </source>
</evidence>
<dbReference type="FunFam" id="2.10.25.10:FF:000074">
    <property type="entry name" value="Laminin subunit alpha"/>
    <property type="match status" value="1"/>
</dbReference>
<dbReference type="InterPro" id="IPR008211">
    <property type="entry name" value="Laminin_N"/>
</dbReference>
<dbReference type="FunFam" id="2.10.25.10:FF:000130">
    <property type="entry name" value="Laminin subunit beta 1"/>
    <property type="match status" value="1"/>
</dbReference>
<dbReference type="CDD" id="cd00055">
    <property type="entry name" value="EGF_Lam"/>
    <property type="match status" value="13"/>
</dbReference>
<feature type="disulfide bond" evidence="13">
    <location>
        <begin position="499"/>
        <end position="511"/>
    </location>
</feature>
<evidence type="ECO:0000256" key="10">
    <source>
        <dbReference type="ARBA" id="ARBA00023180"/>
    </source>
</evidence>
<dbReference type="PRINTS" id="PR00011">
    <property type="entry name" value="EGFLAMININ"/>
</dbReference>
<reference evidence="18 19" key="1">
    <citation type="submission" date="2022-05" db="EMBL/GenBank/DDBJ databases">
        <authorList>
            <consortium name="Genoscope - CEA"/>
            <person name="William W."/>
        </authorList>
    </citation>
    <scope>NUCLEOTIDE SEQUENCE [LARGE SCALE GENOMIC DNA]</scope>
</reference>
<dbReference type="FunFam" id="2.10.25.10:FF:000090">
    <property type="entry name" value="laminin subunit alpha"/>
    <property type="match status" value="3"/>
</dbReference>
<evidence type="ECO:0000259" key="17">
    <source>
        <dbReference type="PROSITE" id="PS51117"/>
    </source>
</evidence>
<evidence type="ECO:0000256" key="8">
    <source>
        <dbReference type="ARBA" id="ARBA00023054"/>
    </source>
</evidence>
<keyword evidence="8 14" id="KW-0175">Coiled coil</keyword>
<evidence type="ECO:0000256" key="6">
    <source>
        <dbReference type="ARBA" id="ARBA00022869"/>
    </source>
</evidence>
<keyword evidence="10" id="KW-0325">Glycoprotein</keyword>
<feature type="domain" description="Laminin EGF-like" evidence="15">
    <location>
        <begin position="913"/>
        <end position="970"/>
    </location>
</feature>
<evidence type="ECO:0000259" key="15">
    <source>
        <dbReference type="PROSITE" id="PS50027"/>
    </source>
</evidence>
<dbReference type="FunFam" id="2.10.25.10:FF:000033">
    <property type="entry name" value="Laminin subunit alpha 2"/>
    <property type="match status" value="1"/>
</dbReference>
<dbReference type="FunFam" id="2.10.25.10:FF:000011">
    <property type="entry name" value="Cadherin EGF LAG seven-pass G-type receptor"/>
    <property type="match status" value="2"/>
</dbReference>
<keyword evidence="7" id="KW-0130">Cell adhesion</keyword>
<organism evidence="18 19">
    <name type="scientific">Pocillopora meandrina</name>
    <dbReference type="NCBI Taxonomy" id="46732"/>
    <lineage>
        <taxon>Eukaryota</taxon>
        <taxon>Metazoa</taxon>
        <taxon>Cnidaria</taxon>
        <taxon>Anthozoa</taxon>
        <taxon>Hexacorallia</taxon>
        <taxon>Scleractinia</taxon>
        <taxon>Astrocoeniina</taxon>
        <taxon>Pocilloporidae</taxon>
        <taxon>Pocillopora</taxon>
    </lineage>
</organism>
<dbReference type="PROSITE" id="PS51116">
    <property type="entry name" value="LAMININ_IVB"/>
    <property type="match status" value="1"/>
</dbReference>
<feature type="disulfide bond" evidence="13">
    <location>
        <begin position="356"/>
        <end position="365"/>
    </location>
</feature>
<evidence type="ECO:0000256" key="14">
    <source>
        <dbReference type="SAM" id="Coils"/>
    </source>
</evidence>
<feature type="disulfide bond" evidence="13">
    <location>
        <begin position="1144"/>
        <end position="1153"/>
    </location>
</feature>
<evidence type="ECO:0000256" key="1">
    <source>
        <dbReference type="ARBA" id="ARBA00004302"/>
    </source>
</evidence>
<accession>A0AAU9XSY2</accession>
<feature type="disulfide bond" evidence="13">
    <location>
        <begin position="816"/>
        <end position="828"/>
    </location>
</feature>
<evidence type="ECO:0000256" key="7">
    <source>
        <dbReference type="ARBA" id="ARBA00022889"/>
    </source>
</evidence>
<dbReference type="Pfam" id="PF21199">
    <property type="entry name" value="LAMININ_IV_B"/>
    <property type="match status" value="1"/>
</dbReference>
<feature type="disulfide bond" evidence="13">
    <location>
        <begin position="520"/>
        <end position="529"/>
    </location>
</feature>
<feature type="disulfide bond" evidence="13">
    <location>
        <begin position="882"/>
        <end position="891"/>
    </location>
</feature>
<feature type="disulfide bond" evidence="13">
    <location>
        <begin position="1047"/>
        <end position="1056"/>
    </location>
</feature>
<dbReference type="FunFam" id="2.10.25.10:FF:000580">
    <property type="entry name" value="Wing blister, isoform B"/>
    <property type="match status" value="1"/>
</dbReference>
<feature type="disulfide bond" evidence="13">
    <location>
        <begin position="1125"/>
        <end position="1142"/>
    </location>
</feature>
<name>A0AAU9XSY2_9CNID</name>
<feature type="domain" description="Laminin EGF-like" evidence="15">
    <location>
        <begin position="449"/>
        <end position="498"/>
    </location>
</feature>
<sequence>WLTDIFFLFPHEGCQVFGQNGNTQCDKRSCYPATGDLMIGRSANLTASSTCGMTSPEDYCIVAHLQANPEECFVCDTSISDFNHEAENMISTFNGNRDKTWWQSENLKENVYLQLDLEAQFHFTHLVMTFRTFRPAGMLIERSWDYGRNWHVYRYFAADCEKTFPGIPHRQQKEIDDVICTEDFSSVEPSSNGEVIFRALNPQIPIKNPYSEKVQNLLKLTNIRINFTKLHTLGDLVLDPTQPEARLKYYYAVYNLVIRGSCSCYGHAEQCLPLDDSEQDITGMVHGRCDCAHNTEGKNCERCKDGYNDTPWRPATVDDSYECKKCDCNGHAEECRFDPAAFANSNFTSGGVCVNCLHNTVGRKCEKCKPLHFQDPSKDFRDSAACIPCNCDSVGGISGGECEGETDEEAGLVGGRCICKKNVEGSRCSRCKPGFWNLRRDNDDGCTACGCSPLGILGVCNPKDGKCLCKRNVMGPRCDRCQPGFWGLSNKTKAGCKQCDCDVGGSYERNCEQVKGQCRCRKGITGRKCDKVQTGNFFPLPDHLKYESEEAKILGGQNNGKVVPREPQTGEDVSWTGDGFVEIKDKATLEYAVTNVPYTGEYNILVRYEPKDSGLWQVNVMIQRLDGLPLTSGKCVNATNSDDPNYGNFSAILQTRRRYVLMLPSVCLEKDVSYVVKVTYSRDESNKDGVDSILTDSMVLVPYVESVSIFQGPDGEQRKKVFDQFSCLDFNLEPASPRPQLPDVCKQLIFAMSSVIYDGGKPCNCDPTGTKRDENGTLICDSVGGQCKCKLNVIGQRCDRCAPGSFGFGPQGCAGCNCNSIGASDNLCNAQTGQCTCRIKAGGRQCNLCPPRNWGFPLCRPCRCNGHDTSNCHPKTGECLDCQHNTAGKNCEVCAIGYYGDATKGTPKDCRRCQCPGGGTGNQFSATCRSTGPDSFACDACEVGYRGTRCEECADGYYGNPLVPGGRCKPCSCNNNIDPSNGGTCDRTTGRCSACLYNTAGFSCERCKSGFYGDAIARNCTKCVCNINGTAPGFVDTCNYETGQCKCLSNVIGIQCDKCADGFWNLGSGKGCQKCDCCGEGSTQATCNQDDGQCYCKPGYGGPRCCACENGYWGTPLNDCKPCDCNLAGSVSLQCDRNTGKCQCKQGMIGDKCDQCAQDTSGKMPQCEVCGECYYQWKVTLESLSRNISLEVPRAYNVSLTPQPGSGSINAYDKELKELEDKLERVEMILKNQVTTENDTMALEKELDSIDMQLQEVQDKVDMMKKDVRSSEMRTEDAKTEIQILRERLANLTQGGTQLKSNVEKILRSDIRGAFEEILKNQMRSRQAEARVNESQKILDMSKEQRNITEQLLDGPPSFLDRYDENSGVLFDILDKIRELQKQVGILNGVVCGSPASKCGGCGVRNCSFCGGPGCNGSLDLAMKAVERAREAEAAQRMREAKANEALEEVRNAEVMVNMTKEAADKAVMRAMDALARARNASDRMDKLIQDILDFLDMEFGDTDIVRKIADGVKQMKLSVTPEEIEKLAEDIKLALSSLTGIDEILEETTERLDKANDLKERAEKAR</sequence>
<keyword evidence="2" id="KW-0964">Secreted</keyword>
<keyword evidence="3" id="KW-0272">Extracellular matrix</keyword>
<comment type="caution">
    <text evidence="18">The sequence shown here is derived from an EMBL/GenBank/DDBJ whole genome shotgun (WGS) entry which is preliminary data.</text>
</comment>
<dbReference type="PROSITE" id="PS50027">
    <property type="entry name" value="EGF_LAM_2"/>
    <property type="match status" value="13"/>
</dbReference>
<dbReference type="FunFam" id="2.60.120.260:FF:000010">
    <property type="entry name" value="Laminin subunit beta 1"/>
    <property type="match status" value="1"/>
</dbReference>
<dbReference type="GO" id="GO:0009888">
    <property type="term" value="P:tissue development"/>
    <property type="evidence" value="ECO:0007669"/>
    <property type="project" value="TreeGrafter"/>
</dbReference>
<feature type="domain" description="Laminin EGF-like" evidence="15">
    <location>
        <begin position="816"/>
        <end position="861"/>
    </location>
</feature>
<dbReference type="Pfam" id="PF00053">
    <property type="entry name" value="EGF_laminin"/>
    <property type="match status" value="11"/>
</dbReference>
<feature type="domain" description="Laminin EGF-like" evidence="15">
    <location>
        <begin position="1123"/>
        <end position="1169"/>
    </location>
</feature>
<feature type="disulfide bond" evidence="13">
    <location>
        <begin position="419"/>
        <end position="428"/>
    </location>
</feature>
<dbReference type="Gene3D" id="1.20.1600.10">
    <property type="entry name" value="Outer membrane efflux proteins (OEP)"/>
    <property type="match status" value="1"/>
</dbReference>
<comment type="subunit">
    <text evidence="12">Laminin is a complex glycoprotein, consisting of three different polypeptide chains (alpha, beta, gamma), which are bound to each other by disulfide bonds into a cross-shaped molecule comprising one long and three short arms with globules at each end.</text>
</comment>
<dbReference type="PROSITE" id="PS51117">
    <property type="entry name" value="LAMININ_NTER"/>
    <property type="match status" value="1"/>
</dbReference>
<feature type="domain" description="Laminin EGF-like" evidence="15">
    <location>
        <begin position="326"/>
        <end position="388"/>
    </location>
</feature>
<dbReference type="SMART" id="SM00136">
    <property type="entry name" value="LamNT"/>
    <property type="match status" value="1"/>
</dbReference>
<keyword evidence="6" id="KW-0084">Basement membrane</keyword>
<feature type="disulfide bond" evidence="13">
    <location>
        <begin position="1096"/>
        <end position="1105"/>
    </location>
</feature>